<evidence type="ECO:0000256" key="4">
    <source>
        <dbReference type="ARBA" id="ARBA00023242"/>
    </source>
</evidence>
<evidence type="ECO:0000259" key="6">
    <source>
        <dbReference type="Pfam" id="PF08167"/>
    </source>
</evidence>
<evidence type="ECO:0000256" key="5">
    <source>
        <dbReference type="SAM" id="MobiDB-lite"/>
    </source>
</evidence>
<feature type="region of interest" description="Disordered" evidence="5">
    <location>
        <begin position="612"/>
        <end position="660"/>
    </location>
</feature>
<feature type="domain" description="Pre-rRNA-processing protein RIX1 N-terminal" evidence="6">
    <location>
        <begin position="10"/>
        <end position="218"/>
    </location>
</feature>
<comment type="subcellular location">
    <subcellularLocation>
        <location evidence="1">Nucleus</location>
    </subcellularLocation>
</comment>
<protein>
    <recommendedName>
        <fullName evidence="3">Pre-rRNA-processing protein RIX1</fullName>
    </recommendedName>
</protein>
<feature type="region of interest" description="Disordered" evidence="5">
    <location>
        <begin position="771"/>
        <end position="826"/>
    </location>
</feature>
<dbReference type="Pfam" id="PF08167">
    <property type="entry name" value="RIX1"/>
    <property type="match status" value="1"/>
</dbReference>
<keyword evidence="8" id="KW-1185">Reference proteome</keyword>
<dbReference type="OMA" id="GGWEILR"/>
<evidence type="ECO:0000313" key="8">
    <source>
        <dbReference type="Proteomes" id="UP000054516"/>
    </source>
</evidence>
<comment type="similarity">
    <text evidence="2">Belongs to the RIX1/PELP1 family.</text>
</comment>
<accession>A0A1W2TRL8</accession>
<dbReference type="SUPFAM" id="SSF48371">
    <property type="entry name" value="ARM repeat"/>
    <property type="match status" value="1"/>
</dbReference>
<feature type="region of interest" description="Disordered" evidence="5">
    <location>
        <begin position="476"/>
        <end position="497"/>
    </location>
</feature>
<organism evidence="7">
    <name type="scientific">Rosellinia necatrix</name>
    <name type="common">White root-rot fungus</name>
    <dbReference type="NCBI Taxonomy" id="77044"/>
    <lineage>
        <taxon>Eukaryota</taxon>
        <taxon>Fungi</taxon>
        <taxon>Dikarya</taxon>
        <taxon>Ascomycota</taxon>
        <taxon>Pezizomycotina</taxon>
        <taxon>Sordariomycetes</taxon>
        <taxon>Xylariomycetidae</taxon>
        <taxon>Xylariales</taxon>
        <taxon>Xylariaceae</taxon>
        <taxon>Rosellinia</taxon>
    </lineage>
</organism>
<dbReference type="PANTHER" id="PTHR34105:SF1">
    <property type="entry name" value="PROLINE-, GLUTAMIC ACID- AND LEUCINE-RICH PROTEIN 1"/>
    <property type="match status" value="1"/>
</dbReference>
<dbReference type="InterPro" id="IPR016024">
    <property type="entry name" value="ARM-type_fold"/>
</dbReference>
<feature type="compositionally biased region" description="Acidic residues" evidence="5">
    <location>
        <begin position="814"/>
        <end position="826"/>
    </location>
</feature>
<evidence type="ECO:0000256" key="3">
    <source>
        <dbReference type="ARBA" id="ARBA00021502"/>
    </source>
</evidence>
<sequence>MALVSLPSELRSICRRLASTNAEKLPPLLPILLKDIGRCHEPLSRPSEPKTSESSPEAAILVHRLKTQVTTLLNGRTSQGRFVGVALVKAIVENGGWECLRASKPWVHGLISIIQKKDPVVTKDLCIVTITKIYTLMHEYPTLVREIVTPTLPDFTKACLQILKPPASSKVGKAPYSLIETIFEAISTLLSLHPTTLREFSGKFKTEIRPFLVPTSSDGILIPNTLRASSRRLAIRFHMTVAKGGDSTEWTKHVEEIVKTLHVTADQVFRAVLENWESSIGYKPHPVNTEGEPQGSDGESDQFPRWAGVQAGGERIIGLLEFIEEYLRCRTRVAVTIPLSGLVDITSRISSIRPPSGKDRADSGTNPAIGREEKDELWAVFPDIQIAAMKMHITLIQRLRQNYIPLAQESLEQTLRILHFTYRLPQARTAAFTLVREILQLCGPTLPRAAVESLGLLAKCCCRDLLGAAGHLPRAKPAAAAGTPNGQKAKPPAASSQNADAFLLPGRRPQDDVVVAVALGGAHLDAASALLAALFSRVPQQHVPSSLRSQMLRAAILGRHRDAQVASVLHPARGGSGSGGRAVPHVILPYLARQFPHDADVEGLRFSFRPAATGLKFPSDDDDNDDDVAMDEGDGEIQQKQQQQPAADNDDSFSFGGRGFDSGRFAGAAAPAQFRPSSPIPVRRADTTTTTPFLARAAEGEAVREAEKPTGITADAAPSAGSLKRKNEDAAAEISVPKRVEIGGGGGGAPTAAAAGVTVAGMSALVGASAEPGRPDFNPVTGTLGRAAAGMGGVGGGGDDESSDDESVHLNMELDSDSDDDDEGVE</sequence>
<dbReference type="OrthoDB" id="20900at2759"/>
<dbReference type="Proteomes" id="UP000054516">
    <property type="component" value="Unassembled WGS sequence"/>
</dbReference>
<name>A0A1W2TRL8_ROSNE</name>
<feature type="region of interest" description="Disordered" evidence="5">
    <location>
        <begin position="282"/>
        <end position="305"/>
    </location>
</feature>
<dbReference type="EMBL" id="DF977501">
    <property type="protein sequence ID" value="GAP91143.2"/>
    <property type="molecule type" value="Genomic_DNA"/>
</dbReference>
<dbReference type="GO" id="GO:0006364">
    <property type="term" value="P:rRNA processing"/>
    <property type="evidence" value="ECO:0007669"/>
    <property type="project" value="TreeGrafter"/>
</dbReference>
<dbReference type="AlphaFoldDB" id="A0A1W2TRL8"/>
<dbReference type="PANTHER" id="PTHR34105">
    <property type="entry name" value="PROLINE-, GLUTAMIC ACID- AND LEUCINE-RICH PROTEIN 1"/>
    <property type="match status" value="1"/>
</dbReference>
<evidence type="ECO:0000256" key="1">
    <source>
        <dbReference type="ARBA" id="ARBA00004123"/>
    </source>
</evidence>
<reference evidence="7" key="1">
    <citation type="submission" date="2016-03" db="EMBL/GenBank/DDBJ databases">
        <title>Draft genome sequence of Rosellinia necatrix.</title>
        <authorList>
            <person name="Kanematsu S."/>
        </authorList>
    </citation>
    <scope>NUCLEOTIDE SEQUENCE [LARGE SCALE GENOMIC DNA]</scope>
    <source>
        <strain evidence="7">W97</strain>
    </source>
</reference>
<dbReference type="GO" id="GO:0005634">
    <property type="term" value="C:nucleus"/>
    <property type="evidence" value="ECO:0007669"/>
    <property type="project" value="UniProtKB-SubCell"/>
</dbReference>
<proteinExistence type="inferred from homology"/>
<keyword evidence="4" id="KW-0539">Nucleus</keyword>
<dbReference type="InterPro" id="IPR012583">
    <property type="entry name" value="RIX1_N"/>
</dbReference>
<gene>
    <name evidence="7" type="ORF">SAMD00023353_5600390</name>
</gene>
<dbReference type="STRING" id="77044.A0A1W2TRL8"/>
<evidence type="ECO:0000256" key="2">
    <source>
        <dbReference type="ARBA" id="ARBA00010511"/>
    </source>
</evidence>
<evidence type="ECO:0000313" key="7">
    <source>
        <dbReference type="EMBL" id="GAP91143.2"/>
    </source>
</evidence>
<feature type="compositionally biased region" description="Acidic residues" evidence="5">
    <location>
        <begin position="620"/>
        <end position="635"/>
    </location>
</feature>